<dbReference type="STRING" id="1891926.Fuma_05665"/>
<feature type="domain" description="Dienelactone hydrolase" evidence="2">
    <location>
        <begin position="216"/>
        <end position="305"/>
    </location>
</feature>
<evidence type="ECO:0000259" key="2">
    <source>
        <dbReference type="Pfam" id="PF01738"/>
    </source>
</evidence>
<evidence type="ECO:0000256" key="1">
    <source>
        <dbReference type="SAM" id="MobiDB-lite"/>
    </source>
</evidence>
<evidence type="ECO:0000313" key="4">
    <source>
        <dbReference type="Proteomes" id="UP000187735"/>
    </source>
</evidence>
<dbReference type="InterPro" id="IPR050261">
    <property type="entry name" value="FrsA_esterase"/>
</dbReference>
<gene>
    <name evidence="3" type="ORF">Fuma_05665</name>
</gene>
<sequence>MLRFLFALTLLPATYFGSEAAAEDTLPALTNGTAPANFEEMWSGFDPRAEPLDVELLQEWEEDGVVLRIVRFHIGVFKGQKATLAAIYGFPAGTDNRIKKHPGLVQIHGGGQYADHRACLMNAKRGYATVSIAWVGRISAPGYRVGPAEVKLFWGEKTDAPNHKLTTDWGAVDGYHAPCRNPKNNFPSAKPWPWTIDDVESPRNSPWFLCAVAARRALTFLEQQPEVDPDRLGVYGHSMGGKLTVMTAVDSRVKAAAPSCGGMSDRDNASDIFVSTICDNVSLKQIACPIIFLSPANDFHGRIGDLPRAVNGIKSDDWRVTCSPHHNHQDSAEYEVATLLWFDQQLKNSFDFPKTPETSLQLANDDGIPSILIKPDTSRHIETIDVFYTQHGKATETNSDRENTTNRFWRHAAASLSDGTWTATLPVTTVDQPLWVYANVTYGLDGPVSGAGYYYGIYTAKTFNVSSVLDTASPEQLKAASVKATLNQSLVIEDFADDWQKEWFSYKPAEWPRATHKVYDGQWRAPDNAKLSLQVRSQQPNKLVIMIDGYAAIADVEKGDAWQDVTFASKDFRNLAGDSLPGWKDIRELKLSDAERLRPARGDSTPSKIVGRNWKGQPPEFRNLRWIDNAPNKQRP</sequence>
<dbReference type="RefSeq" id="WP_077027083.1">
    <property type="nucleotide sequence ID" value="NZ_CP017641.1"/>
</dbReference>
<reference evidence="3 4" key="1">
    <citation type="journal article" date="2016" name="Front. Microbiol.">
        <title>Fuerstia marisgermanicae gen. nov., sp. nov., an Unusual Member of the Phylum Planctomycetes from the German Wadden Sea.</title>
        <authorList>
            <person name="Kohn T."/>
            <person name="Heuer A."/>
            <person name="Jogler M."/>
            <person name="Vollmers J."/>
            <person name="Boedeker C."/>
            <person name="Bunk B."/>
            <person name="Rast P."/>
            <person name="Borchert D."/>
            <person name="Glockner I."/>
            <person name="Freese H.M."/>
            <person name="Klenk H.P."/>
            <person name="Overmann J."/>
            <person name="Kaster A.K."/>
            <person name="Rohde M."/>
            <person name="Wiegand S."/>
            <person name="Jogler C."/>
        </authorList>
    </citation>
    <scope>NUCLEOTIDE SEQUENCE [LARGE SCALE GENOMIC DNA]</scope>
    <source>
        <strain evidence="3 4">NH11</strain>
    </source>
</reference>
<protein>
    <submittedName>
        <fullName evidence="3">Putative dienelactone hydrolase</fullName>
    </submittedName>
</protein>
<keyword evidence="4" id="KW-1185">Reference proteome</keyword>
<name>A0A1P8WPL5_9PLAN</name>
<dbReference type="OrthoDB" id="2491135at2"/>
<dbReference type="EMBL" id="CP017641">
    <property type="protein sequence ID" value="APZ96002.1"/>
    <property type="molecule type" value="Genomic_DNA"/>
</dbReference>
<dbReference type="InterPro" id="IPR029058">
    <property type="entry name" value="AB_hydrolase_fold"/>
</dbReference>
<keyword evidence="3" id="KW-0378">Hydrolase</keyword>
<feature type="region of interest" description="Disordered" evidence="1">
    <location>
        <begin position="597"/>
        <end position="616"/>
    </location>
</feature>
<dbReference type="PANTHER" id="PTHR22946:SF0">
    <property type="entry name" value="DIENELACTONE HYDROLASE DOMAIN-CONTAINING PROTEIN"/>
    <property type="match status" value="1"/>
</dbReference>
<dbReference type="PANTHER" id="PTHR22946">
    <property type="entry name" value="DIENELACTONE HYDROLASE DOMAIN-CONTAINING PROTEIN-RELATED"/>
    <property type="match status" value="1"/>
</dbReference>
<accession>A0A1P8WPL5</accession>
<dbReference type="KEGG" id="fmr:Fuma_05665"/>
<dbReference type="AlphaFoldDB" id="A0A1P8WPL5"/>
<dbReference type="InterPro" id="IPR002925">
    <property type="entry name" value="Dienelactn_hydro"/>
</dbReference>
<dbReference type="Gene3D" id="3.40.50.1820">
    <property type="entry name" value="alpha/beta hydrolase"/>
    <property type="match status" value="1"/>
</dbReference>
<proteinExistence type="predicted"/>
<dbReference type="Proteomes" id="UP000187735">
    <property type="component" value="Chromosome"/>
</dbReference>
<organism evidence="3 4">
    <name type="scientific">Fuerstiella marisgermanici</name>
    <dbReference type="NCBI Taxonomy" id="1891926"/>
    <lineage>
        <taxon>Bacteria</taxon>
        <taxon>Pseudomonadati</taxon>
        <taxon>Planctomycetota</taxon>
        <taxon>Planctomycetia</taxon>
        <taxon>Planctomycetales</taxon>
        <taxon>Planctomycetaceae</taxon>
        <taxon>Fuerstiella</taxon>
    </lineage>
</organism>
<dbReference type="Pfam" id="PF01738">
    <property type="entry name" value="DLH"/>
    <property type="match status" value="1"/>
</dbReference>
<dbReference type="SUPFAM" id="SSF53474">
    <property type="entry name" value="alpha/beta-Hydrolases"/>
    <property type="match status" value="1"/>
</dbReference>
<dbReference type="GO" id="GO:0016787">
    <property type="term" value="F:hydrolase activity"/>
    <property type="evidence" value="ECO:0007669"/>
    <property type="project" value="UniProtKB-KW"/>
</dbReference>
<evidence type="ECO:0000313" key="3">
    <source>
        <dbReference type="EMBL" id="APZ96002.1"/>
    </source>
</evidence>